<proteinExistence type="inferred from homology"/>
<keyword evidence="8 9" id="KW-0482">Metalloprotease</keyword>
<dbReference type="InterPro" id="IPR045090">
    <property type="entry name" value="Pept_M3A_M3B"/>
</dbReference>
<comment type="cofactor">
    <cofactor evidence="9">
        <name>Zn(2+)</name>
        <dbReference type="ChEBI" id="CHEBI:29105"/>
    </cofactor>
    <text evidence="9">Binds 1 zinc ion.</text>
</comment>
<dbReference type="Gene3D" id="1.10.1370.10">
    <property type="entry name" value="Neurolysin, domain 3"/>
    <property type="match status" value="1"/>
</dbReference>
<dbReference type="GO" id="GO:0005758">
    <property type="term" value="C:mitochondrial intermembrane space"/>
    <property type="evidence" value="ECO:0007669"/>
    <property type="project" value="TreeGrafter"/>
</dbReference>
<sequence>MLIKQFTSLVNTNKKAFIFSSGLVTIATSIFVQQRYFSTSKIMTSLPAPPQDPPKWNHTPESIKSETEQLIKEARALDDKIASLSKNATFDSVIKPYADLENKQAGLINQLCFYTHVSADKELRDASNAAEEKLDTFFIESGLREDVFKSLHKVYLDTKDSKDLDPETKRFIQKVNKQYERNGLSLPVETREQIKKLQQELSTLSIKYSKNLGEETESILFTKKQLEGVPEDVISQFEEIKSDDGETKLKMTFKYPDIFPVLKYASNPDTRKAAFIGDQNKVPENAEILAKAVKLRAELSQLLGYKNFSEYILEERMAKTPEAVNNFLADLKVKLKPLGEKELTKLKDSKIADLKAKGLPTENTEYYIWDQRYYHTKMLETEYKVDEMKIAEYFPMANTISKMLEIYETIFNLKFVEISKEDKLYNTWHEEVKQFSVWKLDNKDKPEFVGYIYFDLHPREGKYGHAANFGLFPGYTDIQTGKRVTPATALVCNFTRDKKDKPSLLKHNEVVTFFHELGHGIHGLLGKTQYSRFSGTKVSRDFVEMPSQFLEYFTWCEAQLESLSQHYQTGKPLPKELIQSLIKSKNVNGAMFNLRQLHFGLFDMSLHTSSDGKVDIDSLWNDLREEVALVNNGGVQTKGYGSFGHMMGGYASGYYGYLRSQVFAADIFYSKFKADPLNIKSGLEYRDKILSRGGSREEMDNLRDLLGREPNSDAFLTELGISEAKL</sequence>
<dbReference type="GO" id="GO:0006518">
    <property type="term" value="P:peptide metabolic process"/>
    <property type="evidence" value="ECO:0007669"/>
    <property type="project" value="TreeGrafter"/>
</dbReference>
<name>A0A9W6YS30_AMBMO</name>
<comment type="similarity">
    <text evidence="2 9">Belongs to the peptidase M3 family.</text>
</comment>
<dbReference type="InterPro" id="IPR024079">
    <property type="entry name" value="MetalloPept_cat_dom_sf"/>
</dbReference>
<dbReference type="EMBL" id="BSXU01001681">
    <property type="protein sequence ID" value="GMG29935.1"/>
    <property type="molecule type" value="Genomic_DNA"/>
</dbReference>
<evidence type="ECO:0000256" key="4">
    <source>
        <dbReference type="ARBA" id="ARBA00022670"/>
    </source>
</evidence>
<dbReference type="GO" id="GO:0004222">
    <property type="term" value="F:metalloendopeptidase activity"/>
    <property type="evidence" value="ECO:0007669"/>
    <property type="project" value="InterPro"/>
</dbReference>
<organism evidence="11 12">
    <name type="scientific">Ambrosiozyma monospora</name>
    <name type="common">Yeast</name>
    <name type="synonym">Endomycopsis monosporus</name>
    <dbReference type="NCBI Taxonomy" id="43982"/>
    <lineage>
        <taxon>Eukaryota</taxon>
        <taxon>Fungi</taxon>
        <taxon>Dikarya</taxon>
        <taxon>Ascomycota</taxon>
        <taxon>Saccharomycotina</taxon>
        <taxon>Pichiomycetes</taxon>
        <taxon>Pichiales</taxon>
        <taxon>Pichiaceae</taxon>
        <taxon>Ambrosiozyma</taxon>
    </lineage>
</organism>
<dbReference type="FunFam" id="1.20.1050.40:FF:000001">
    <property type="entry name" value="Thimet oligopeptidase 1"/>
    <property type="match status" value="1"/>
</dbReference>
<dbReference type="FunFam" id="3.40.390.10:FF:000074">
    <property type="entry name" value="Metalloprotease"/>
    <property type="match status" value="1"/>
</dbReference>
<dbReference type="SUPFAM" id="SSF55486">
    <property type="entry name" value="Metalloproteases ('zincins'), catalytic domain"/>
    <property type="match status" value="1"/>
</dbReference>
<dbReference type="CDD" id="cd06455">
    <property type="entry name" value="M3A_TOP"/>
    <property type="match status" value="1"/>
</dbReference>
<evidence type="ECO:0000256" key="9">
    <source>
        <dbReference type="RuleBase" id="RU003435"/>
    </source>
</evidence>
<evidence type="ECO:0000256" key="6">
    <source>
        <dbReference type="ARBA" id="ARBA00022801"/>
    </source>
</evidence>
<keyword evidence="3" id="KW-0963">Cytoplasm</keyword>
<dbReference type="Gene3D" id="3.40.390.10">
    <property type="entry name" value="Collagenase (Catalytic Domain)"/>
    <property type="match status" value="1"/>
</dbReference>
<dbReference type="OrthoDB" id="534666at2759"/>
<evidence type="ECO:0000256" key="2">
    <source>
        <dbReference type="ARBA" id="ARBA00006040"/>
    </source>
</evidence>
<dbReference type="GO" id="GO:0046872">
    <property type="term" value="F:metal ion binding"/>
    <property type="evidence" value="ECO:0007669"/>
    <property type="project" value="UniProtKB-UniRule"/>
</dbReference>
<dbReference type="AlphaFoldDB" id="A0A9W6YS30"/>
<keyword evidence="5 9" id="KW-0479">Metal-binding</keyword>
<keyword evidence="7 9" id="KW-0862">Zinc</keyword>
<comment type="subcellular location">
    <subcellularLocation>
        <location evidence="1">Cytoplasm</location>
    </subcellularLocation>
</comment>
<dbReference type="InterPro" id="IPR024080">
    <property type="entry name" value="Neurolysin/TOP_N"/>
</dbReference>
<keyword evidence="4 9" id="KW-0645">Protease</keyword>
<comment type="caution">
    <text evidence="11">The sequence shown here is derived from an EMBL/GenBank/DDBJ whole genome shotgun (WGS) entry which is preliminary data.</text>
</comment>
<evidence type="ECO:0000313" key="12">
    <source>
        <dbReference type="Proteomes" id="UP001165063"/>
    </source>
</evidence>
<dbReference type="InterPro" id="IPR024077">
    <property type="entry name" value="Neurolysin/TOP_dom2"/>
</dbReference>
<dbReference type="PANTHER" id="PTHR11804">
    <property type="entry name" value="PROTEASE M3 THIMET OLIGOPEPTIDASE-RELATED"/>
    <property type="match status" value="1"/>
</dbReference>
<protein>
    <submittedName>
        <fullName evidence="11">Unnamed protein product</fullName>
    </submittedName>
</protein>
<feature type="domain" description="Peptidase M3A/M3B catalytic" evidence="10">
    <location>
        <begin position="261"/>
        <end position="720"/>
    </location>
</feature>
<evidence type="ECO:0000256" key="3">
    <source>
        <dbReference type="ARBA" id="ARBA00022490"/>
    </source>
</evidence>
<evidence type="ECO:0000256" key="8">
    <source>
        <dbReference type="ARBA" id="ARBA00023049"/>
    </source>
</evidence>
<dbReference type="PANTHER" id="PTHR11804:SF84">
    <property type="entry name" value="SACCHAROLYSIN"/>
    <property type="match status" value="1"/>
</dbReference>
<keyword evidence="12" id="KW-1185">Reference proteome</keyword>
<evidence type="ECO:0000256" key="1">
    <source>
        <dbReference type="ARBA" id="ARBA00004496"/>
    </source>
</evidence>
<dbReference type="Gene3D" id="1.20.1050.40">
    <property type="entry name" value="Endopeptidase. Chain P, domain 1"/>
    <property type="match status" value="1"/>
</dbReference>
<gene>
    <name evidence="11" type="ORF">Amon01_000379600</name>
</gene>
<dbReference type="InterPro" id="IPR001567">
    <property type="entry name" value="Pept_M3A_M3B_dom"/>
</dbReference>
<accession>A0A9W6YS30</accession>
<evidence type="ECO:0000313" key="11">
    <source>
        <dbReference type="EMBL" id="GMG29935.1"/>
    </source>
</evidence>
<evidence type="ECO:0000259" key="10">
    <source>
        <dbReference type="Pfam" id="PF01432"/>
    </source>
</evidence>
<evidence type="ECO:0000256" key="7">
    <source>
        <dbReference type="ARBA" id="ARBA00022833"/>
    </source>
</evidence>
<dbReference type="Proteomes" id="UP001165063">
    <property type="component" value="Unassembled WGS sequence"/>
</dbReference>
<reference evidence="11" key="1">
    <citation type="submission" date="2023-04" db="EMBL/GenBank/DDBJ databases">
        <title>Ambrosiozyma monospora NBRC 1965.</title>
        <authorList>
            <person name="Ichikawa N."/>
            <person name="Sato H."/>
            <person name="Tonouchi N."/>
        </authorList>
    </citation>
    <scope>NUCLEOTIDE SEQUENCE</scope>
    <source>
        <strain evidence="11">NBRC 1965</strain>
    </source>
</reference>
<evidence type="ECO:0000256" key="5">
    <source>
        <dbReference type="ARBA" id="ARBA00022723"/>
    </source>
</evidence>
<dbReference type="GO" id="GO:0006508">
    <property type="term" value="P:proteolysis"/>
    <property type="evidence" value="ECO:0007669"/>
    <property type="project" value="UniProtKB-KW"/>
</dbReference>
<dbReference type="Pfam" id="PF01432">
    <property type="entry name" value="Peptidase_M3"/>
    <property type="match status" value="1"/>
</dbReference>
<keyword evidence="6 9" id="KW-0378">Hydrolase</keyword>